<dbReference type="Pfam" id="PF11846">
    <property type="entry name" value="Wzy_C_2"/>
    <property type="match status" value="1"/>
</dbReference>
<reference evidence="9 10" key="1">
    <citation type="submission" date="2018-11" db="EMBL/GenBank/DDBJ databases">
        <title>Genomic Encyclopedia of Type Strains, Phase IV (KMG-IV): sequencing the most valuable type-strain genomes for metagenomic binning, comparative biology and taxonomic classification.</title>
        <authorList>
            <person name="Goeker M."/>
        </authorList>
    </citation>
    <scope>NUCLEOTIDE SEQUENCE [LARGE SCALE GENOMIC DNA]</scope>
    <source>
        <strain evidence="9 10">DSM 101684</strain>
    </source>
</reference>
<comment type="subcellular location">
    <subcellularLocation>
        <location evidence="1">Membrane</location>
        <topology evidence="1">Multi-pass membrane protein</topology>
    </subcellularLocation>
</comment>
<proteinExistence type="predicted"/>
<feature type="transmembrane region" description="Helical" evidence="5">
    <location>
        <begin position="78"/>
        <end position="98"/>
    </location>
</feature>
<feature type="domain" description="Protein glycosylation ligase" evidence="8">
    <location>
        <begin position="196"/>
        <end position="220"/>
    </location>
</feature>
<accession>A0A3N4TWS6</accession>
<dbReference type="GO" id="GO:0016874">
    <property type="term" value="F:ligase activity"/>
    <property type="evidence" value="ECO:0007669"/>
    <property type="project" value="UniProtKB-KW"/>
</dbReference>
<dbReference type="AlphaFoldDB" id="A0A3N4TWS6"/>
<keyword evidence="4 5" id="KW-0472">Membrane</keyword>
<dbReference type="Pfam" id="PF15864">
    <property type="entry name" value="PglL_A"/>
    <property type="match status" value="1"/>
</dbReference>
<evidence type="ECO:0000256" key="3">
    <source>
        <dbReference type="ARBA" id="ARBA00022989"/>
    </source>
</evidence>
<feature type="transmembrane region" description="Helical" evidence="5">
    <location>
        <begin position="131"/>
        <end position="150"/>
    </location>
</feature>
<feature type="transmembrane region" description="Helical" evidence="5">
    <location>
        <begin position="265"/>
        <end position="282"/>
    </location>
</feature>
<feature type="transmembrane region" description="Helical" evidence="5">
    <location>
        <begin position="35"/>
        <end position="51"/>
    </location>
</feature>
<dbReference type="EMBL" id="RKQL01000007">
    <property type="protein sequence ID" value="RPE63003.1"/>
    <property type="molecule type" value="Genomic_DNA"/>
</dbReference>
<evidence type="ECO:0000313" key="9">
    <source>
        <dbReference type="EMBL" id="RPE63003.1"/>
    </source>
</evidence>
<dbReference type="InterPro" id="IPR031726">
    <property type="entry name" value="PglL_A"/>
</dbReference>
<keyword evidence="3 5" id="KW-1133">Transmembrane helix</keyword>
<feature type="transmembrane region" description="Helical" evidence="5">
    <location>
        <begin position="157"/>
        <end position="177"/>
    </location>
</feature>
<feature type="transmembrane region" description="Helical" evidence="5">
    <location>
        <begin position="205"/>
        <end position="221"/>
    </location>
</feature>
<feature type="transmembrane region" description="Helical" evidence="5">
    <location>
        <begin position="383"/>
        <end position="404"/>
    </location>
</feature>
<keyword evidence="2 5" id="KW-0812">Transmembrane</keyword>
<comment type="caution">
    <text evidence="9">The sequence shown here is derived from an EMBL/GenBank/DDBJ whole genome shotgun (WGS) entry which is preliminary data.</text>
</comment>
<keyword evidence="9" id="KW-0436">Ligase</keyword>
<evidence type="ECO:0000313" key="10">
    <source>
        <dbReference type="Proteomes" id="UP000272193"/>
    </source>
</evidence>
<feature type="transmembrane region" description="Helical" evidence="5">
    <location>
        <begin position="241"/>
        <end position="259"/>
    </location>
</feature>
<organism evidence="9 10">
    <name type="scientific">Tibeticola sediminis</name>
    <dbReference type="NCBI Taxonomy" id="1917811"/>
    <lineage>
        <taxon>Bacteria</taxon>
        <taxon>Pseudomonadati</taxon>
        <taxon>Pseudomonadota</taxon>
        <taxon>Betaproteobacteria</taxon>
        <taxon>Burkholderiales</taxon>
        <taxon>Comamonadaceae</taxon>
        <taxon>Tibeticola</taxon>
    </lineage>
</organism>
<evidence type="ECO:0000256" key="4">
    <source>
        <dbReference type="ARBA" id="ARBA00023136"/>
    </source>
</evidence>
<gene>
    <name evidence="9" type="ORF">EDC62_2465</name>
</gene>
<evidence type="ECO:0000256" key="5">
    <source>
        <dbReference type="SAM" id="Phobius"/>
    </source>
</evidence>
<evidence type="ECO:0000259" key="6">
    <source>
        <dbReference type="Pfam" id="PF04932"/>
    </source>
</evidence>
<evidence type="ECO:0000256" key="1">
    <source>
        <dbReference type="ARBA" id="ARBA00004141"/>
    </source>
</evidence>
<dbReference type="PANTHER" id="PTHR37422:SF21">
    <property type="entry name" value="EXOQ-LIKE PROTEIN"/>
    <property type="match status" value="1"/>
</dbReference>
<evidence type="ECO:0000259" key="7">
    <source>
        <dbReference type="Pfam" id="PF11846"/>
    </source>
</evidence>
<dbReference type="Pfam" id="PF04932">
    <property type="entry name" value="Wzy_C"/>
    <property type="match status" value="1"/>
</dbReference>
<keyword evidence="10" id="KW-1185">Reference proteome</keyword>
<dbReference type="InterPro" id="IPR007016">
    <property type="entry name" value="O-antigen_ligase-rel_domated"/>
</dbReference>
<sequence length="608" mass="63706">MSADAVRSLTAVALLTLPWLTPFAPGPSAAVGPLLFAWACVGVLAWVGLGLEPGRGGGGGRADAATPGSESPQRSRRAWGWALAWAVVWVLAAVRPVALPGVDVAPADGAAAGVTWVGTAAQRWNTSPETLGLIAALLATGLCALCFAHAGPRARRALAGAWVLAAAVGALIGWLQYTGHAAAFWPWVNGARPGEAYGNLRQRNLYASGLAIGLAALLWWARQAPAVAGAGTDTGPGGLPLRAVGLAALAGLMGSALALSASRTGLVALGVLALLATVWRLWRAPGVAAVLGWATLAYVTTAALLPWVWPQWAAGGIFSRLAEGAPACSSRLTLWRNVLYLIAERPWGGWGWGQLDAAHFLTLYPDARFCDILDNAHNLPLHWAVELGVPVALLLCGAALWAVWRARPWVERDATRQLAWSVLAVMALHSLLEYPLWYGPFQIAAGAALGLLMGPLDLRRASRVRGCCRAAAVALGVAVGVAAVDYARVSQIYLAPQDRLAVFGDDALAAASRAWVFRDTARFAALTVTPLQAGNAAWVWATARDLLRYSPEPRVIEPLIESAERLGESAYAAWLERRYAAAFPADHAAWAARRDVVAAPASAPVAGP</sequence>
<dbReference type="GO" id="GO:0016020">
    <property type="term" value="C:membrane"/>
    <property type="evidence" value="ECO:0007669"/>
    <property type="project" value="UniProtKB-SubCell"/>
</dbReference>
<feature type="domain" description="O-antigen ligase-related" evidence="6">
    <location>
        <begin position="249"/>
        <end position="395"/>
    </location>
</feature>
<protein>
    <submittedName>
        <fullName evidence="9">O-antigen ligase</fullName>
    </submittedName>
</protein>
<evidence type="ECO:0000256" key="2">
    <source>
        <dbReference type="ARBA" id="ARBA00022692"/>
    </source>
</evidence>
<feature type="domain" description="Virulence factor membrane-bound polymerase C-terminal" evidence="7">
    <location>
        <begin position="418"/>
        <end position="592"/>
    </location>
</feature>
<dbReference type="InterPro" id="IPR021797">
    <property type="entry name" value="Wzy_C_2"/>
</dbReference>
<feature type="transmembrane region" description="Helical" evidence="5">
    <location>
        <begin position="289"/>
        <end position="309"/>
    </location>
</feature>
<dbReference type="PANTHER" id="PTHR37422">
    <property type="entry name" value="TEICHURONIC ACID BIOSYNTHESIS PROTEIN TUAE"/>
    <property type="match status" value="1"/>
</dbReference>
<dbReference type="InterPro" id="IPR051533">
    <property type="entry name" value="WaaL-like"/>
</dbReference>
<feature type="transmembrane region" description="Helical" evidence="5">
    <location>
        <begin position="416"/>
        <end position="432"/>
    </location>
</feature>
<evidence type="ECO:0000259" key="8">
    <source>
        <dbReference type="Pfam" id="PF15864"/>
    </source>
</evidence>
<dbReference type="Proteomes" id="UP000272193">
    <property type="component" value="Unassembled WGS sequence"/>
</dbReference>
<name>A0A3N4TWS6_9BURK</name>